<evidence type="ECO:0000256" key="5">
    <source>
        <dbReference type="ARBA" id="ARBA00022692"/>
    </source>
</evidence>
<feature type="binding site" evidence="16">
    <location>
        <position position="813"/>
    </location>
    <ligand>
        <name>L-glutamate</name>
        <dbReference type="ChEBI" id="CHEBI:29985"/>
    </ligand>
</feature>
<evidence type="ECO:0000256" key="21">
    <source>
        <dbReference type="SAM" id="SignalP"/>
    </source>
</evidence>
<keyword evidence="3" id="KW-0813">Transport</keyword>
<dbReference type="PANTHER" id="PTHR18966">
    <property type="entry name" value="IONOTROPIC GLUTAMATE RECEPTOR"/>
    <property type="match status" value="1"/>
</dbReference>
<evidence type="ECO:0000259" key="22">
    <source>
        <dbReference type="SMART" id="SM00079"/>
    </source>
</evidence>
<dbReference type="FunFam" id="1.10.287.70:FF:000105">
    <property type="entry name" value="Eye-enriched kainate receptor, isoform A"/>
    <property type="match status" value="1"/>
</dbReference>
<keyword evidence="13" id="KW-1071">Ligand-gated ion channel</keyword>
<feature type="transmembrane region" description="Helical" evidence="20">
    <location>
        <begin position="685"/>
        <end position="704"/>
    </location>
</feature>
<dbReference type="InterPro" id="IPR001508">
    <property type="entry name" value="Iono_Glu_rcpt_met"/>
</dbReference>
<keyword evidence="21" id="KW-0732">Signal</keyword>
<evidence type="ECO:0000256" key="11">
    <source>
        <dbReference type="ARBA" id="ARBA00023180"/>
    </source>
</evidence>
<feature type="compositionally biased region" description="Acidic residues" evidence="19">
    <location>
        <begin position="299"/>
        <end position="333"/>
    </location>
</feature>
<reference evidence="24" key="1">
    <citation type="submission" date="2014-09" db="EMBL/GenBank/DDBJ databases">
        <authorList>
            <person name="Magalhaes I.L.F."/>
            <person name="Oliveira U."/>
            <person name="Santos F.R."/>
            <person name="Vidigal T.H.D.A."/>
            <person name="Brescovit A.D."/>
            <person name="Santos A.J."/>
        </authorList>
    </citation>
    <scope>NUCLEOTIDE SEQUENCE</scope>
</reference>
<evidence type="ECO:0000256" key="8">
    <source>
        <dbReference type="ARBA" id="ARBA00023065"/>
    </source>
</evidence>
<dbReference type="FunFam" id="3.40.190.10:FF:000178">
    <property type="entry name" value="Glutamate receptor subunit"/>
    <property type="match status" value="1"/>
</dbReference>
<keyword evidence="10" id="KW-0675">Receptor</keyword>
<dbReference type="AlphaFoldDB" id="A0A0K8T949"/>
<dbReference type="SMART" id="SM00918">
    <property type="entry name" value="Lig_chan-Glu_bd"/>
    <property type="match status" value="1"/>
</dbReference>
<keyword evidence="9 20" id="KW-0472">Membrane</keyword>
<evidence type="ECO:0008006" key="25">
    <source>
        <dbReference type="Google" id="ProtNLM"/>
    </source>
</evidence>
<dbReference type="GO" id="GO:0038023">
    <property type="term" value="F:signaling receptor activity"/>
    <property type="evidence" value="ECO:0007669"/>
    <property type="project" value="InterPro"/>
</dbReference>
<evidence type="ECO:0000256" key="19">
    <source>
        <dbReference type="SAM" id="MobiDB-lite"/>
    </source>
</evidence>
<comment type="subcellular location">
    <subcellularLocation>
        <location evidence="1">Cell membrane</location>
        <topology evidence="1">Multi-pass membrane protein</topology>
    </subcellularLocation>
    <subcellularLocation>
        <location evidence="15">Postsynaptic cell membrane</location>
    </subcellularLocation>
</comment>
<dbReference type="Pfam" id="PF00060">
    <property type="entry name" value="Lig_chan"/>
    <property type="match status" value="1"/>
</dbReference>
<evidence type="ECO:0000256" key="9">
    <source>
        <dbReference type="ARBA" id="ARBA00023136"/>
    </source>
</evidence>
<keyword evidence="4" id="KW-1003">Cell membrane</keyword>
<dbReference type="Gene3D" id="3.40.50.2300">
    <property type="match status" value="3"/>
</dbReference>
<dbReference type="CDD" id="cd06382">
    <property type="entry name" value="PBP1_iGluR_Kainate"/>
    <property type="match status" value="1"/>
</dbReference>
<proteinExistence type="inferred from homology"/>
<feature type="domain" description="Ionotropic glutamate receptor C-terminal" evidence="22">
    <location>
        <begin position="551"/>
        <end position="924"/>
    </location>
</feature>
<dbReference type="EMBL" id="GBRD01003754">
    <property type="protein sequence ID" value="JAG62067.1"/>
    <property type="molecule type" value="Transcribed_RNA"/>
</dbReference>
<evidence type="ECO:0000256" key="15">
    <source>
        <dbReference type="ARBA" id="ARBA00034100"/>
    </source>
</evidence>
<evidence type="ECO:0000256" key="17">
    <source>
        <dbReference type="PIRSR" id="PIRSR601508-2"/>
    </source>
</evidence>
<keyword evidence="12" id="KW-0628">Postsynaptic cell membrane</keyword>
<evidence type="ECO:0000313" key="24">
    <source>
        <dbReference type="EMBL" id="JAG62067.1"/>
    </source>
</evidence>
<dbReference type="InterPro" id="IPR028082">
    <property type="entry name" value="Peripla_BP_I"/>
</dbReference>
<feature type="binding site" evidence="16">
    <location>
        <position position="861"/>
    </location>
    <ligand>
        <name>L-glutamate</name>
        <dbReference type="ChEBI" id="CHEBI:29985"/>
    </ligand>
</feature>
<feature type="signal peptide" evidence="21">
    <location>
        <begin position="1"/>
        <end position="22"/>
    </location>
</feature>
<dbReference type="PRINTS" id="PR00177">
    <property type="entry name" value="NMDARECEPTOR"/>
</dbReference>
<dbReference type="InterPro" id="IPR001320">
    <property type="entry name" value="Iontro_rcpt_C"/>
</dbReference>
<feature type="compositionally biased region" description="Acidic residues" evidence="19">
    <location>
        <begin position="358"/>
        <end position="376"/>
    </location>
</feature>
<feature type="site" description="Interaction with the cone snail toxin Con-ikot-ikot" evidence="17">
    <location>
        <position position="818"/>
    </location>
</feature>
<dbReference type="SUPFAM" id="SSF53850">
    <property type="entry name" value="Periplasmic binding protein-like II"/>
    <property type="match status" value="1"/>
</dbReference>
<sequence length="1063" mass="117649">MIRVNMFTTAAILLAFAHISSALPEVIKIGAVFEEGDEWSRYAFEAAIKIINDDESTLPGIKLEAEIAEEPIPQFDIVGVENHVCNLMKAGVVGIVGPHSTEMSNHVQSLCDTMEIPHISARWDGQQRRSSCLVNLYPHPAVLAQAAAEIVRTWDWRGFTILYDDFTALRKIGELLKIADDKGLTVSVRQIKGKAGEEDNYRYVLQEIKHSGETNLVVEVSRERLFEVLLQAQQVGLVGREYSYIITSLDFQSIDLEPFKWAGTNITGLRLVNPDQPHFKEVMKLIMEMKNEGEGGEGAGEEAGEEGGEEGEKEEVGEGNGDDAEEGAEQEGDGGEKEENAEDEDGVKKRRKRRTQQNEEENEVIDEEEGENEDGGAEERGGDEERGEGREDEGEGAEEGGGEGNGEGEGEAGENPEEPPAGEEEEEEEVEYEIPPIEALLIYDAVNLVAEALHNLDIVEPKEIDCRLQKAWESGYSVINYVKMSEQEGLSGLVKFDNEGFRSEIVLEIVELVQEGLQVKGNWSKQDGVTIHYTDGEVGPAVIGDDLRNTTFIVLIALTHPYGMLKEDSRQLMGNDRFEGFGIDLIHELSLMSGFNYTFRVQEDKSSGSPKTLENGTRVWSGMIGEVLAGRADLAIADMTITRERERDVDFTMPFMNLGISILYRKPMAAPPSLFSFLSPFSYEVWGYILSAYLGVSFLLFVMARISPYEWTNPYPCNQDPTELETQFSLSNSLWFTTGSILQQGSDVAPISVSTRMVAAIWWFFTLIMVSSYTANLAAFLTIEQKIEPFTDVEGLANSDGAIKYGAKKGGATANFFRDSNEPVFQKMWAFMEANPDCMPTSNEAGVMRVQENTDYAFLMESASIEYEQERKCELTMVGDLLDSKGYGIAMRQNSSYRNVLSRNVIRLQEKGKLTQLRDKWWKEKRGGGACNAEEEGGAASDLGLDNVGGVFVVLLGGCVLSVFLAFGELLCDIYGRDDKVSFKDELIAEIKFIARCHGTVKPVRKPGETCSSSTSSKSRSNSGSKSGSKTRSSRTRTRSGTSPSVTRSRFSGRLFTDPLSLD</sequence>
<dbReference type="InterPro" id="IPR019594">
    <property type="entry name" value="Glu/Gly-bd"/>
</dbReference>
<dbReference type="GO" id="GO:0045211">
    <property type="term" value="C:postsynaptic membrane"/>
    <property type="evidence" value="ECO:0007669"/>
    <property type="project" value="UniProtKB-SubCell"/>
</dbReference>
<organism evidence="24">
    <name type="scientific">Lygus hesperus</name>
    <name type="common">Western plant bug</name>
    <dbReference type="NCBI Taxonomy" id="30085"/>
    <lineage>
        <taxon>Eukaryota</taxon>
        <taxon>Metazoa</taxon>
        <taxon>Ecdysozoa</taxon>
        <taxon>Arthropoda</taxon>
        <taxon>Hexapoda</taxon>
        <taxon>Insecta</taxon>
        <taxon>Pterygota</taxon>
        <taxon>Neoptera</taxon>
        <taxon>Paraneoptera</taxon>
        <taxon>Hemiptera</taxon>
        <taxon>Heteroptera</taxon>
        <taxon>Panheteroptera</taxon>
        <taxon>Cimicomorpha</taxon>
        <taxon>Miridae</taxon>
        <taxon>Mirini</taxon>
        <taxon>Lygus</taxon>
    </lineage>
</organism>
<evidence type="ECO:0000256" key="18">
    <source>
        <dbReference type="PIRSR" id="PIRSR601508-3"/>
    </source>
</evidence>
<protein>
    <recommendedName>
        <fullName evidence="25">Glutamate receptor, ionotropic kainate 2</fullName>
    </recommendedName>
</protein>
<feature type="disulfide bond" evidence="18">
    <location>
        <begin position="873"/>
        <end position="931"/>
    </location>
</feature>
<feature type="chain" id="PRO_5005519872" description="Glutamate receptor, ionotropic kainate 2" evidence="21">
    <location>
        <begin position="23"/>
        <end position="1063"/>
    </location>
</feature>
<keyword evidence="6 20" id="KW-1133">Transmembrane helix</keyword>
<dbReference type="Pfam" id="PF10613">
    <property type="entry name" value="Lig_chan-Glu_bd"/>
    <property type="match status" value="1"/>
</dbReference>
<dbReference type="Gene3D" id="3.40.190.10">
    <property type="entry name" value="Periplasmic binding protein-like II"/>
    <property type="match status" value="2"/>
</dbReference>
<dbReference type="Gene3D" id="1.10.287.70">
    <property type="match status" value="1"/>
</dbReference>
<name>A0A0K8T949_LYGHE</name>
<feature type="compositionally biased region" description="Low complexity" evidence="19">
    <location>
        <begin position="1039"/>
        <end position="1050"/>
    </location>
</feature>
<evidence type="ECO:0000256" key="12">
    <source>
        <dbReference type="ARBA" id="ARBA00023257"/>
    </source>
</evidence>
<feature type="domain" description="Ionotropic glutamate receptor L-glutamate and glycine-binding" evidence="23">
    <location>
        <begin position="561"/>
        <end position="629"/>
    </location>
</feature>
<feature type="compositionally biased region" description="Low complexity" evidence="19">
    <location>
        <begin position="1010"/>
        <end position="1031"/>
    </location>
</feature>
<keyword evidence="5 20" id="KW-0812">Transmembrane</keyword>
<dbReference type="SMART" id="SM00079">
    <property type="entry name" value="PBPe"/>
    <property type="match status" value="1"/>
</dbReference>
<evidence type="ECO:0000256" key="7">
    <source>
        <dbReference type="ARBA" id="ARBA00023018"/>
    </source>
</evidence>
<feature type="transmembrane region" description="Helical" evidence="20">
    <location>
        <begin position="760"/>
        <end position="783"/>
    </location>
</feature>
<evidence type="ECO:0000256" key="16">
    <source>
        <dbReference type="PIRSR" id="PIRSR601508-1"/>
    </source>
</evidence>
<evidence type="ECO:0000256" key="6">
    <source>
        <dbReference type="ARBA" id="ARBA00022989"/>
    </source>
</evidence>
<dbReference type="GO" id="GO:0015276">
    <property type="term" value="F:ligand-gated monoatomic ion channel activity"/>
    <property type="evidence" value="ECO:0007669"/>
    <property type="project" value="InterPro"/>
</dbReference>
<evidence type="ECO:0000256" key="3">
    <source>
        <dbReference type="ARBA" id="ARBA00022448"/>
    </source>
</evidence>
<evidence type="ECO:0000256" key="4">
    <source>
        <dbReference type="ARBA" id="ARBA00022475"/>
    </source>
</evidence>
<evidence type="ECO:0000256" key="14">
    <source>
        <dbReference type="ARBA" id="ARBA00023303"/>
    </source>
</evidence>
<evidence type="ECO:0000256" key="1">
    <source>
        <dbReference type="ARBA" id="ARBA00004651"/>
    </source>
</evidence>
<feature type="compositionally biased region" description="Acidic residues" evidence="19">
    <location>
        <begin position="390"/>
        <end position="432"/>
    </location>
</feature>
<dbReference type="FunFam" id="3.40.190.10:FF:000061">
    <property type="entry name" value="Glutamate receptor, ionotropic kainate"/>
    <property type="match status" value="1"/>
</dbReference>
<feature type="region of interest" description="Disordered" evidence="19">
    <location>
        <begin position="292"/>
        <end position="432"/>
    </location>
</feature>
<dbReference type="InterPro" id="IPR015683">
    <property type="entry name" value="Ionotropic_Glu_rcpt"/>
</dbReference>
<keyword evidence="18" id="KW-1015">Disulfide bond</keyword>
<keyword evidence="8" id="KW-0406">Ion transport</keyword>
<feature type="binding site" evidence="16">
    <location>
        <position position="640"/>
    </location>
    <ligand>
        <name>L-glutamate</name>
        <dbReference type="ChEBI" id="CHEBI:29985"/>
    </ligand>
</feature>
<evidence type="ECO:0000256" key="20">
    <source>
        <dbReference type="SAM" id="Phobius"/>
    </source>
</evidence>
<evidence type="ECO:0000256" key="13">
    <source>
        <dbReference type="ARBA" id="ARBA00023286"/>
    </source>
</evidence>
<evidence type="ECO:0000259" key="23">
    <source>
        <dbReference type="SMART" id="SM00918"/>
    </source>
</evidence>
<evidence type="ECO:0000256" key="10">
    <source>
        <dbReference type="ARBA" id="ARBA00023170"/>
    </source>
</evidence>
<evidence type="ECO:0000256" key="2">
    <source>
        <dbReference type="ARBA" id="ARBA00008685"/>
    </source>
</evidence>
<accession>A0A0K8T949</accession>
<dbReference type="SUPFAM" id="SSF53822">
    <property type="entry name" value="Periplasmic binding protein-like I"/>
    <property type="match status" value="1"/>
</dbReference>
<dbReference type="Pfam" id="PF01094">
    <property type="entry name" value="ANF_receptor"/>
    <property type="match status" value="1"/>
</dbReference>
<dbReference type="InterPro" id="IPR001828">
    <property type="entry name" value="ANF_lig-bd_rcpt"/>
</dbReference>
<feature type="region of interest" description="Disordered" evidence="19">
    <location>
        <begin position="1005"/>
        <end position="1063"/>
    </location>
</feature>
<keyword evidence="7" id="KW-0770">Synapse</keyword>
<keyword evidence="11" id="KW-0325">Glycoprotein</keyword>
<feature type="compositionally biased region" description="Basic and acidic residues" evidence="19">
    <location>
        <begin position="377"/>
        <end position="389"/>
    </location>
</feature>
<comment type="similarity">
    <text evidence="2">Belongs to the glutamate-gated ion channel (TC 1.A.10.1) family.</text>
</comment>
<feature type="binding site" evidence="16">
    <location>
        <position position="645"/>
    </location>
    <ligand>
        <name>L-glutamate</name>
        <dbReference type="ChEBI" id="CHEBI:29985"/>
    </ligand>
</feature>
<feature type="transmembrane region" description="Helical" evidence="20">
    <location>
        <begin position="951"/>
        <end position="972"/>
    </location>
</feature>
<keyword evidence="14" id="KW-0407">Ion channel</keyword>